<keyword evidence="1" id="KW-0732">Signal</keyword>
<dbReference type="Gene3D" id="3.30.1950.10">
    <property type="entry name" value="wza like domain"/>
    <property type="match status" value="1"/>
</dbReference>
<dbReference type="AlphaFoldDB" id="U2Z6S2"/>
<gene>
    <name evidence="3" type="ORF">MBELCI_3177</name>
</gene>
<feature type="domain" description="Polysaccharide export protein N-terminal" evidence="2">
    <location>
        <begin position="83"/>
        <end position="165"/>
    </location>
</feature>
<dbReference type="Proteomes" id="UP000016566">
    <property type="component" value="Unassembled WGS sequence"/>
</dbReference>
<dbReference type="Gene3D" id="3.10.560.10">
    <property type="entry name" value="Outer membrane lipoprotein wza domain like"/>
    <property type="match status" value="2"/>
</dbReference>
<keyword evidence="4" id="KW-1185">Reference proteome</keyword>
<accession>U2Z6S2</accession>
<dbReference type="PANTHER" id="PTHR33619">
    <property type="entry name" value="POLYSACCHARIDE EXPORT PROTEIN GFCE-RELATED"/>
    <property type="match status" value="1"/>
</dbReference>
<sequence>MAQLRSRVLIGPALLGLVLLASGCSNLPRGAALRSEILQTQVADDPAARDFTVAPVTRALLPVYAAWPGNGGTGHSWIDRVDQPNTRIIAPGDSIDITIWSTEENGLLTTPGQRFVALPQQRVGAGGTVFLPYVGPVKVSGMSPETARDRIEAEYVEVTPSAQVQLEFSEGRQNTVSLVSGVASPGSYPLPDSDFTVLGLIAEGGGVSNALRNPQIRLTRDGRLYGTSVERLLDNPRLDTTLKGGDKVHIEADDRKFLSLGAAGSESVHYFTEDRLDALEAMAIIGGVADSRADPGGILVLRRYAPKMVTPGPAGPDHARVVFTIDLTSADGLFSAGEFEILPGDLVYATESPVTSAQTIFGLLGTSLGLASRVGVNF</sequence>
<dbReference type="GO" id="GO:0015159">
    <property type="term" value="F:polysaccharide transmembrane transporter activity"/>
    <property type="evidence" value="ECO:0007669"/>
    <property type="project" value="InterPro"/>
</dbReference>
<dbReference type="RefSeq" id="WP_021695224.1">
    <property type="nucleotide sequence ID" value="NZ_BATB01000063.1"/>
</dbReference>
<reference evidence="3" key="1">
    <citation type="journal article" date="2013" name="Genome Announc.">
        <title>Draft Genome Sequence of Loktanella cinnabarina LL-001T, Isolated from Deep-Sea Floor Sediment.</title>
        <authorList>
            <person name="Nishi S."/>
            <person name="Tsubouchi T."/>
            <person name="Takaki Y."/>
            <person name="Koyanagi R."/>
            <person name="Satoh N."/>
            <person name="Maruyama T."/>
            <person name="Hatada Y."/>
        </authorList>
    </citation>
    <scope>NUCLEOTIDE SEQUENCE [LARGE SCALE GENOMIC DNA]</scope>
    <source>
        <strain evidence="3">LL-001</strain>
    </source>
</reference>
<dbReference type="eggNOG" id="COG1596">
    <property type="taxonomic scope" value="Bacteria"/>
</dbReference>
<dbReference type="PROSITE" id="PS51257">
    <property type="entry name" value="PROKAR_LIPOPROTEIN"/>
    <property type="match status" value="1"/>
</dbReference>
<dbReference type="PANTHER" id="PTHR33619:SF3">
    <property type="entry name" value="POLYSACCHARIDE EXPORT PROTEIN GFCE-RELATED"/>
    <property type="match status" value="1"/>
</dbReference>
<dbReference type="Pfam" id="PF02563">
    <property type="entry name" value="Poly_export"/>
    <property type="match status" value="1"/>
</dbReference>
<protein>
    <submittedName>
        <fullName evidence="3">Capsule polysaccharide export protein</fullName>
    </submittedName>
</protein>
<evidence type="ECO:0000256" key="1">
    <source>
        <dbReference type="ARBA" id="ARBA00022729"/>
    </source>
</evidence>
<dbReference type="InterPro" id="IPR049712">
    <property type="entry name" value="Poly_export"/>
</dbReference>
<evidence type="ECO:0000313" key="3">
    <source>
        <dbReference type="EMBL" id="GAD57125.1"/>
    </source>
</evidence>
<organism evidence="3 4">
    <name type="scientific">Limimaricola cinnabarinus LL-001</name>
    <dbReference type="NCBI Taxonomy" id="1337093"/>
    <lineage>
        <taxon>Bacteria</taxon>
        <taxon>Pseudomonadati</taxon>
        <taxon>Pseudomonadota</taxon>
        <taxon>Alphaproteobacteria</taxon>
        <taxon>Rhodobacterales</taxon>
        <taxon>Paracoccaceae</taxon>
        <taxon>Limimaricola</taxon>
    </lineage>
</organism>
<name>U2Z6S2_9RHOB</name>
<proteinExistence type="predicted"/>
<evidence type="ECO:0000259" key="2">
    <source>
        <dbReference type="Pfam" id="PF02563"/>
    </source>
</evidence>
<dbReference type="EMBL" id="BATB01000063">
    <property type="protein sequence ID" value="GAD57125.1"/>
    <property type="molecule type" value="Genomic_DNA"/>
</dbReference>
<dbReference type="STRING" id="1337093.MBELCI_3177"/>
<dbReference type="OrthoDB" id="7198507at2"/>
<dbReference type="InterPro" id="IPR003715">
    <property type="entry name" value="Poly_export_N"/>
</dbReference>
<comment type="caution">
    <text evidence="3">The sequence shown here is derived from an EMBL/GenBank/DDBJ whole genome shotgun (WGS) entry which is preliminary data.</text>
</comment>
<evidence type="ECO:0000313" key="4">
    <source>
        <dbReference type="Proteomes" id="UP000016566"/>
    </source>
</evidence>